<dbReference type="PRINTS" id="PR01262">
    <property type="entry name" value="INNEXIN"/>
</dbReference>
<keyword evidence="14" id="KW-1185">Reference proteome</keyword>
<keyword evidence="4" id="KW-1003">Cell membrane</keyword>
<evidence type="ECO:0000256" key="5">
    <source>
        <dbReference type="ARBA" id="ARBA00022692"/>
    </source>
</evidence>
<comment type="caution">
    <text evidence="12">Lacks conserved residue(s) required for the propagation of feature annotation.</text>
</comment>
<dbReference type="PANTHER" id="PTHR11893">
    <property type="entry name" value="INNEXIN"/>
    <property type="match status" value="1"/>
</dbReference>
<keyword evidence="11 12" id="KW-0407">Ion channel</keyword>
<comment type="similarity">
    <text evidence="12">Belongs to the pannexin family.</text>
</comment>
<dbReference type="Proteomes" id="UP000499080">
    <property type="component" value="Unassembled WGS sequence"/>
</dbReference>
<dbReference type="PROSITE" id="PS51013">
    <property type="entry name" value="PANNEXIN"/>
    <property type="match status" value="1"/>
</dbReference>
<evidence type="ECO:0000256" key="12">
    <source>
        <dbReference type="RuleBase" id="RU010713"/>
    </source>
</evidence>
<sequence length="338" mass="39218">MSRQRNLAESVAGRAFRRLEAGRAQSVLEAALGDSQSVISRLWNRFLKTEDHDKVGVEVPHPGVGGSESGKEYTFRNYYQYIHIVLFFQALLFYFPHLVWKSKDSTYMNSLYSSIDACREENNKAEKIKEPSFDIAATFIEERWGTHMFYGLQYIFCELLSIVNLIVQSFLLDVFFSGEFLGLGYFYISHYNAERLKDPIRLFPLVTNCYFKKIGASGFVDTVDALCVLPINALNVKIYLFIWVWFSFLLGISICSLLHFILAWFVPQYRIVPLKLKSILFKSRLDQDSYIRVLMLGDFGDWFVLSSIKNNMDSLEFSRLMENLRYKLSNLGIETKEP</sequence>
<evidence type="ECO:0000313" key="13">
    <source>
        <dbReference type="EMBL" id="GBN01735.1"/>
    </source>
</evidence>
<dbReference type="GO" id="GO:0005886">
    <property type="term" value="C:plasma membrane"/>
    <property type="evidence" value="ECO:0007669"/>
    <property type="project" value="UniProtKB-SubCell"/>
</dbReference>
<keyword evidence="6" id="KW-0303">Gap junction</keyword>
<dbReference type="GO" id="GO:0005921">
    <property type="term" value="C:gap junction"/>
    <property type="evidence" value="ECO:0007669"/>
    <property type="project" value="UniProtKB-SubCell"/>
</dbReference>
<evidence type="ECO:0000256" key="10">
    <source>
        <dbReference type="ARBA" id="ARBA00023136"/>
    </source>
</evidence>
<dbReference type="GO" id="GO:0005243">
    <property type="term" value="F:gap junction channel activity"/>
    <property type="evidence" value="ECO:0007669"/>
    <property type="project" value="TreeGrafter"/>
</dbReference>
<dbReference type="PANTHER" id="PTHR11893:SF36">
    <property type="entry name" value="INNEXIN-5"/>
    <property type="match status" value="1"/>
</dbReference>
<comment type="subcellular location">
    <subcellularLocation>
        <location evidence="1">Cell junction</location>
        <location evidence="1">Gap junction</location>
    </subcellularLocation>
    <subcellularLocation>
        <location evidence="2 12">Cell membrane</location>
        <topology evidence="2 12">Multi-pass membrane protein</topology>
    </subcellularLocation>
</comment>
<dbReference type="AlphaFoldDB" id="A0A4Y2KHD0"/>
<evidence type="ECO:0000256" key="4">
    <source>
        <dbReference type="ARBA" id="ARBA00022475"/>
    </source>
</evidence>
<evidence type="ECO:0000256" key="9">
    <source>
        <dbReference type="ARBA" id="ARBA00023065"/>
    </source>
</evidence>
<name>A0A4Y2KHD0_ARAVE</name>
<evidence type="ECO:0000256" key="11">
    <source>
        <dbReference type="ARBA" id="ARBA00023303"/>
    </source>
</evidence>
<proteinExistence type="inferred from homology"/>
<dbReference type="OrthoDB" id="5867527at2759"/>
<evidence type="ECO:0000256" key="6">
    <source>
        <dbReference type="ARBA" id="ARBA00022868"/>
    </source>
</evidence>
<accession>A0A4Y2KHD0</accession>
<evidence type="ECO:0000256" key="7">
    <source>
        <dbReference type="ARBA" id="ARBA00022949"/>
    </source>
</evidence>
<dbReference type="InterPro" id="IPR000990">
    <property type="entry name" value="Innexin"/>
</dbReference>
<organism evidence="13 14">
    <name type="scientific">Araneus ventricosus</name>
    <name type="common">Orbweaver spider</name>
    <name type="synonym">Epeira ventricosa</name>
    <dbReference type="NCBI Taxonomy" id="182803"/>
    <lineage>
        <taxon>Eukaryota</taxon>
        <taxon>Metazoa</taxon>
        <taxon>Ecdysozoa</taxon>
        <taxon>Arthropoda</taxon>
        <taxon>Chelicerata</taxon>
        <taxon>Arachnida</taxon>
        <taxon>Araneae</taxon>
        <taxon>Araneomorphae</taxon>
        <taxon>Entelegynae</taxon>
        <taxon>Araneoidea</taxon>
        <taxon>Araneidae</taxon>
        <taxon>Araneus</taxon>
    </lineage>
</organism>
<keyword evidence="7" id="KW-0965">Cell junction</keyword>
<keyword evidence="8 12" id="KW-1133">Transmembrane helix</keyword>
<evidence type="ECO:0000256" key="8">
    <source>
        <dbReference type="ARBA" id="ARBA00022989"/>
    </source>
</evidence>
<evidence type="ECO:0000313" key="14">
    <source>
        <dbReference type="Proteomes" id="UP000499080"/>
    </source>
</evidence>
<gene>
    <name evidence="13" type="primary">inx2_2</name>
    <name evidence="12" type="synonym">inx</name>
    <name evidence="13" type="ORF">AVEN_30992_1</name>
</gene>
<dbReference type="Pfam" id="PF00876">
    <property type="entry name" value="Innexin"/>
    <property type="match status" value="1"/>
</dbReference>
<feature type="transmembrane region" description="Helical" evidence="12">
    <location>
        <begin position="78"/>
        <end position="100"/>
    </location>
</feature>
<evidence type="ECO:0000256" key="3">
    <source>
        <dbReference type="ARBA" id="ARBA00022448"/>
    </source>
</evidence>
<reference evidence="13 14" key="1">
    <citation type="journal article" date="2019" name="Sci. Rep.">
        <title>Orb-weaving spider Araneus ventricosus genome elucidates the spidroin gene catalogue.</title>
        <authorList>
            <person name="Kono N."/>
            <person name="Nakamura H."/>
            <person name="Ohtoshi R."/>
            <person name="Moran D.A.P."/>
            <person name="Shinohara A."/>
            <person name="Yoshida Y."/>
            <person name="Fujiwara M."/>
            <person name="Mori M."/>
            <person name="Tomita M."/>
            <person name="Arakawa K."/>
        </authorList>
    </citation>
    <scope>NUCLEOTIDE SEQUENCE [LARGE SCALE GENOMIC DNA]</scope>
</reference>
<keyword evidence="3 12" id="KW-0813">Transport</keyword>
<feature type="transmembrane region" description="Helical" evidence="12">
    <location>
        <begin position="170"/>
        <end position="188"/>
    </location>
</feature>
<keyword evidence="9 12" id="KW-0406">Ion transport</keyword>
<comment type="caution">
    <text evidence="13">The sequence shown here is derived from an EMBL/GenBank/DDBJ whole genome shotgun (WGS) entry which is preliminary data.</text>
</comment>
<comment type="function">
    <text evidence="12">Structural component of the gap junctions.</text>
</comment>
<keyword evidence="10 12" id="KW-0472">Membrane</keyword>
<dbReference type="GO" id="GO:0034220">
    <property type="term" value="P:monoatomic ion transmembrane transport"/>
    <property type="evidence" value="ECO:0007669"/>
    <property type="project" value="UniProtKB-KW"/>
</dbReference>
<feature type="transmembrane region" description="Helical" evidence="12">
    <location>
        <begin position="238"/>
        <end position="266"/>
    </location>
</feature>
<dbReference type="EMBL" id="BGPR01004643">
    <property type="protein sequence ID" value="GBN01735.1"/>
    <property type="molecule type" value="Genomic_DNA"/>
</dbReference>
<keyword evidence="5 12" id="KW-0812">Transmembrane</keyword>
<protein>
    <recommendedName>
        <fullName evidence="12">Innexin</fullName>
    </recommendedName>
</protein>
<evidence type="ECO:0000256" key="2">
    <source>
        <dbReference type="ARBA" id="ARBA00004651"/>
    </source>
</evidence>
<evidence type="ECO:0000256" key="1">
    <source>
        <dbReference type="ARBA" id="ARBA00004610"/>
    </source>
</evidence>